<evidence type="ECO:0000313" key="11">
    <source>
        <dbReference type="Proteomes" id="UP001501772"/>
    </source>
</evidence>
<evidence type="ECO:0000256" key="8">
    <source>
        <dbReference type="SAM" id="SignalP"/>
    </source>
</evidence>
<dbReference type="Proteomes" id="UP001501772">
    <property type="component" value="Unassembled WGS sequence"/>
</dbReference>
<evidence type="ECO:0000313" key="10">
    <source>
        <dbReference type="EMBL" id="GAA4204405.1"/>
    </source>
</evidence>
<proteinExistence type="inferred from homology"/>
<evidence type="ECO:0000256" key="2">
    <source>
        <dbReference type="ARBA" id="ARBA00022448"/>
    </source>
</evidence>
<dbReference type="InterPro" id="IPR039426">
    <property type="entry name" value="TonB-dep_rcpt-like"/>
</dbReference>
<keyword evidence="11" id="KW-1185">Reference proteome</keyword>
<evidence type="ECO:0000256" key="1">
    <source>
        <dbReference type="ARBA" id="ARBA00004571"/>
    </source>
</evidence>
<evidence type="ECO:0000256" key="5">
    <source>
        <dbReference type="ARBA" id="ARBA00023136"/>
    </source>
</evidence>
<keyword evidence="2 7" id="KW-0813">Transport</keyword>
<comment type="caution">
    <text evidence="10">The sequence shown here is derived from an EMBL/GenBank/DDBJ whole genome shotgun (WGS) entry which is preliminary data.</text>
</comment>
<dbReference type="InterPro" id="IPR036942">
    <property type="entry name" value="Beta-barrel_TonB_sf"/>
</dbReference>
<dbReference type="SUPFAM" id="SSF56935">
    <property type="entry name" value="Porins"/>
    <property type="match status" value="1"/>
</dbReference>
<sequence length="793" mass="87833">MKKLILLLALIVAITTTVSAQTDIQIKGKVLDAKKEPVIFATISLIDSLGKAVNFAISDEQGNYLFNLKQGKGAYKLSGSSMGYSGAAVSINISAIPETVTAPDIILLADTKMLAEVNIKGKKALIEQKIDKLIFNVSQSPMTAGSSALDLLKRAPGVFVDQSDAIKLRGKSVLVLVDNKQIYLSGDQVAQYLKSLQGDNIDKIEIISNPSAKYDAQGVGGIINVISKKDKKIGVNGNLTAGGGYGRNGKYNSSGLLNYRQKMFAVSGNIGYNHDKSPTSGELNRTLSGTSFSQNSSSIKTINSGLAKLSVDFFPNEKNTLGFGFIGNRASNDLANNSLTSLSESGAINQLNLFSANLTDWNSLTYSLNYKLALSKDENLSFDADLSNYENDGDINYTSNNANNQLSQPNTLNINKTMIKIASAKLDYERVLLKKLNLETGAKVSRVTTDNMTRFNQQIDGNWENDVKRSNVFNYDETIVSGYVNLNTKLGKKLSLQLGLRGEQTRSDGDSKTLDSVFRLNYFKLFPSAYITYDFNQNNQLGISYSRRIGRPGYKDLNPFTYYTDQYTASQGNPFLRPSFTNSFELNYTLLQQFNISAGFQHTKDEFEKIAVQEADTKLVKEIYQNFDQFYGYYIGANIPVKVLKIWEISNYANFYYTDYTMGQIRSKGSALQLNSTSSFTLPKSITAELDMIYFYNNAYGIYRVKPNLYFNLGIAKSLSDKRSTFKLSIFDLFNTNRSSITANLGTLNLASNYRWEGTRANLSYSYKFGKSTVKGASTKRKSSGEEQGRIKN</sequence>
<dbReference type="InterPro" id="IPR008969">
    <property type="entry name" value="CarboxyPept-like_regulatory"/>
</dbReference>
<gene>
    <name evidence="10" type="ORF">GCM10022289_22230</name>
</gene>
<evidence type="ECO:0000256" key="3">
    <source>
        <dbReference type="ARBA" id="ARBA00022452"/>
    </source>
</evidence>
<dbReference type="InterPro" id="IPR037066">
    <property type="entry name" value="Plug_dom_sf"/>
</dbReference>
<reference evidence="11" key="1">
    <citation type="journal article" date="2019" name="Int. J. Syst. Evol. Microbiol.">
        <title>The Global Catalogue of Microorganisms (GCM) 10K type strain sequencing project: providing services to taxonomists for standard genome sequencing and annotation.</title>
        <authorList>
            <consortium name="The Broad Institute Genomics Platform"/>
            <consortium name="The Broad Institute Genome Sequencing Center for Infectious Disease"/>
            <person name="Wu L."/>
            <person name="Ma J."/>
        </authorList>
    </citation>
    <scope>NUCLEOTIDE SEQUENCE [LARGE SCALE GENOMIC DNA]</scope>
    <source>
        <strain evidence="11">JCM 17626</strain>
    </source>
</reference>
<dbReference type="Gene3D" id="2.60.40.1120">
    <property type="entry name" value="Carboxypeptidase-like, regulatory domain"/>
    <property type="match status" value="1"/>
</dbReference>
<dbReference type="Gene3D" id="2.170.130.10">
    <property type="entry name" value="TonB-dependent receptor, plug domain"/>
    <property type="match status" value="1"/>
</dbReference>
<feature type="chain" id="PRO_5046886791" evidence="8">
    <location>
        <begin position="21"/>
        <end position="793"/>
    </location>
</feature>
<dbReference type="PROSITE" id="PS52016">
    <property type="entry name" value="TONB_DEPENDENT_REC_3"/>
    <property type="match status" value="1"/>
</dbReference>
<keyword evidence="3 7" id="KW-1134">Transmembrane beta strand</keyword>
<keyword evidence="5 7" id="KW-0472">Membrane</keyword>
<feature type="domain" description="Outer membrane protein beta-barrel" evidence="9">
    <location>
        <begin position="375"/>
        <end position="767"/>
    </location>
</feature>
<dbReference type="PANTHER" id="PTHR40980">
    <property type="entry name" value="PLUG DOMAIN-CONTAINING PROTEIN"/>
    <property type="match status" value="1"/>
</dbReference>
<dbReference type="EMBL" id="BAABBY010000005">
    <property type="protein sequence ID" value="GAA4204405.1"/>
    <property type="molecule type" value="Genomic_DNA"/>
</dbReference>
<comment type="similarity">
    <text evidence="7">Belongs to the TonB-dependent receptor family.</text>
</comment>
<protein>
    <submittedName>
        <fullName evidence="10">Outer membrane beta-barrel family protein</fullName>
    </submittedName>
</protein>
<name>A0ABP8BDR0_9SPHI</name>
<keyword evidence="8" id="KW-0732">Signal</keyword>
<evidence type="ECO:0000256" key="4">
    <source>
        <dbReference type="ARBA" id="ARBA00022692"/>
    </source>
</evidence>
<dbReference type="InterPro" id="IPR041700">
    <property type="entry name" value="OMP_b-brl_3"/>
</dbReference>
<dbReference type="Pfam" id="PF14905">
    <property type="entry name" value="OMP_b-brl_3"/>
    <property type="match status" value="1"/>
</dbReference>
<evidence type="ECO:0000256" key="6">
    <source>
        <dbReference type="ARBA" id="ARBA00023237"/>
    </source>
</evidence>
<dbReference type="RefSeq" id="WP_344851525.1">
    <property type="nucleotide sequence ID" value="NZ_BAABBY010000005.1"/>
</dbReference>
<evidence type="ECO:0000256" key="7">
    <source>
        <dbReference type="PROSITE-ProRule" id="PRU01360"/>
    </source>
</evidence>
<keyword evidence="4 7" id="KW-0812">Transmembrane</keyword>
<keyword evidence="6 7" id="KW-0998">Cell outer membrane</keyword>
<dbReference type="Gene3D" id="2.40.170.20">
    <property type="entry name" value="TonB-dependent receptor, beta-barrel domain"/>
    <property type="match status" value="1"/>
</dbReference>
<dbReference type="PANTHER" id="PTHR40980:SF4">
    <property type="entry name" value="TONB-DEPENDENT RECEPTOR-LIKE BETA-BARREL DOMAIN-CONTAINING PROTEIN"/>
    <property type="match status" value="1"/>
</dbReference>
<dbReference type="SUPFAM" id="SSF49464">
    <property type="entry name" value="Carboxypeptidase regulatory domain-like"/>
    <property type="match status" value="1"/>
</dbReference>
<evidence type="ECO:0000259" key="9">
    <source>
        <dbReference type="Pfam" id="PF14905"/>
    </source>
</evidence>
<accession>A0ABP8BDR0</accession>
<feature type="signal peptide" evidence="8">
    <location>
        <begin position="1"/>
        <end position="20"/>
    </location>
</feature>
<organism evidence="10 11">
    <name type="scientific">Pedobacter jeongneungensis</name>
    <dbReference type="NCBI Taxonomy" id="947309"/>
    <lineage>
        <taxon>Bacteria</taxon>
        <taxon>Pseudomonadati</taxon>
        <taxon>Bacteroidota</taxon>
        <taxon>Sphingobacteriia</taxon>
        <taxon>Sphingobacteriales</taxon>
        <taxon>Sphingobacteriaceae</taxon>
        <taxon>Pedobacter</taxon>
    </lineage>
</organism>
<comment type="subcellular location">
    <subcellularLocation>
        <location evidence="1 7">Cell outer membrane</location>
        <topology evidence="1 7">Multi-pass membrane protein</topology>
    </subcellularLocation>
</comment>